<comment type="caution">
    <text evidence="2">The sequence shown here is derived from an EMBL/GenBank/DDBJ whole genome shotgun (WGS) entry which is preliminary data.</text>
</comment>
<proteinExistence type="predicted"/>
<accession>A0ABR0NMU7</accession>
<dbReference type="InterPro" id="IPR036047">
    <property type="entry name" value="F-box-like_dom_sf"/>
</dbReference>
<gene>
    <name evidence="2" type="ORF">PVK06_036813</name>
</gene>
<dbReference type="EMBL" id="JARKNE010000010">
    <property type="protein sequence ID" value="KAK5795544.1"/>
    <property type="molecule type" value="Genomic_DNA"/>
</dbReference>
<dbReference type="Pfam" id="PF00646">
    <property type="entry name" value="F-box"/>
    <property type="match status" value="1"/>
</dbReference>
<sequence>MKRPRFELSEALMMEILSKLPVKSLTRFSCVCKYWCSSFRTPHFVSKHYHYNHKNNNLNLLLQQRVAKTYTRVFSQLSTEKDEIFLIKQNIYLPFFKDDDILVYGACHGLLCIQNSFMDKVILWNTSTREFKILPPSLLPHPSFLSPSTNEFKILLPPRGYLTLQHVMYNDAAFGFDSETDNYKFIRFVTLNFYSEQEISDFRFASQVELYSLKSDSWKEISLPQPLEWGTYLDGIFFWKIMMREYPDDKDKDAIVSFDIANEKFSILLMSEFVGCYTEDPYRVKLLVFNGSLGTIVYPSTYIAIEPWIAPEKYFHFWVMNGGA</sequence>
<evidence type="ECO:0000259" key="1">
    <source>
        <dbReference type="SMART" id="SM00256"/>
    </source>
</evidence>
<dbReference type="InterPro" id="IPR017451">
    <property type="entry name" value="F-box-assoc_interact_dom"/>
</dbReference>
<organism evidence="2 3">
    <name type="scientific">Gossypium arboreum</name>
    <name type="common">Tree cotton</name>
    <name type="synonym">Gossypium nanking</name>
    <dbReference type="NCBI Taxonomy" id="29729"/>
    <lineage>
        <taxon>Eukaryota</taxon>
        <taxon>Viridiplantae</taxon>
        <taxon>Streptophyta</taxon>
        <taxon>Embryophyta</taxon>
        <taxon>Tracheophyta</taxon>
        <taxon>Spermatophyta</taxon>
        <taxon>Magnoliopsida</taxon>
        <taxon>eudicotyledons</taxon>
        <taxon>Gunneridae</taxon>
        <taxon>Pentapetalae</taxon>
        <taxon>rosids</taxon>
        <taxon>malvids</taxon>
        <taxon>Malvales</taxon>
        <taxon>Malvaceae</taxon>
        <taxon>Malvoideae</taxon>
        <taxon>Gossypium</taxon>
    </lineage>
</organism>
<dbReference type="InterPro" id="IPR001810">
    <property type="entry name" value="F-box_dom"/>
</dbReference>
<dbReference type="SUPFAM" id="SSF81383">
    <property type="entry name" value="F-box domain"/>
    <property type="match status" value="1"/>
</dbReference>
<dbReference type="InterPro" id="IPR050796">
    <property type="entry name" value="SCF_F-box_component"/>
</dbReference>
<reference evidence="2 3" key="1">
    <citation type="submission" date="2023-03" db="EMBL/GenBank/DDBJ databases">
        <title>WGS of Gossypium arboreum.</title>
        <authorList>
            <person name="Yu D."/>
        </authorList>
    </citation>
    <scope>NUCLEOTIDE SEQUENCE [LARGE SCALE GENOMIC DNA]</scope>
    <source>
        <tissue evidence="2">Leaf</tissue>
    </source>
</reference>
<dbReference type="Pfam" id="PF07734">
    <property type="entry name" value="FBA_1"/>
    <property type="match status" value="1"/>
</dbReference>
<dbReference type="InterPro" id="IPR006527">
    <property type="entry name" value="F-box-assoc_dom_typ1"/>
</dbReference>
<dbReference type="PANTHER" id="PTHR31672:SF13">
    <property type="entry name" value="F-BOX PROTEIN CPR30-LIKE"/>
    <property type="match status" value="1"/>
</dbReference>
<dbReference type="Proteomes" id="UP001358586">
    <property type="component" value="Chromosome 10"/>
</dbReference>
<feature type="domain" description="F-box" evidence="1">
    <location>
        <begin position="8"/>
        <end position="48"/>
    </location>
</feature>
<name>A0ABR0NMU7_GOSAR</name>
<keyword evidence="3" id="KW-1185">Reference proteome</keyword>
<dbReference type="CDD" id="cd22157">
    <property type="entry name" value="F-box_AtFBW1-like"/>
    <property type="match status" value="1"/>
</dbReference>
<evidence type="ECO:0000313" key="2">
    <source>
        <dbReference type="EMBL" id="KAK5795544.1"/>
    </source>
</evidence>
<dbReference type="PANTHER" id="PTHR31672">
    <property type="entry name" value="BNACNNG10540D PROTEIN"/>
    <property type="match status" value="1"/>
</dbReference>
<evidence type="ECO:0000313" key="3">
    <source>
        <dbReference type="Proteomes" id="UP001358586"/>
    </source>
</evidence>
<dbReference type="Gene3D" id="1.20.1280.50">
    <property type="match status" value="1"/>
</dbReference>
<dbReference type="NCBIfam" id="TIGR01640">
    <property type="entry name" value="F_box_assoc_1"/>
    <property type="match status" value="1"/>
</dbReference>
<dbReference type="SMART" id="SM00256">
    <property type="entry name" value="FBOX"/>
    <property type="match status" value="1"/>
</dbReference>
<protein>
    <recommendedName>
        <fullName evidence="1">F-box domain-containing protein</fullName>
    </recommendedName>
</protein>